<dbReference type="Proteomes" id="UP000239504">
    <property type="component" value="Unassembled WGS sequence"/>
</dbReference>
<evidence type="ECO:0000259" key="4">
    <source>
        <dbReference type="PROSITE" id="PS51379"/>
    </source>
</evidence>
<accession>A0A2S7K232</accession>
<organism evidence="5 6">
    <name type="scientific">Hyphococcus luteus</name>
    <dbReference type="NCBI Taxonomy" id="2058213"/>
    <lineage>
        <taxon>Bacteria</taxon>
        <taxon>Pseudomonadati</taxon>
        <taxon>Pseudomonadota</taxon>
        <taxon>Alphaproteobacteria</taxon>
        <taxon>Parvularculales</taxon>
        <taxon>Parvularculaceae</taxon>
        <taxon>Hyphococcus</taxon>
    </lineage>
</organism>
<protein>
    <submittedName>
        <fullName evidence="5">Sulfite reductase subunit A</fullName>
    </submittedName>
</protein>
<dbReference type="SUPFAM" id="SSF46548">
    <property type="entry name" value="alpha-helical ferredoxin"/>
    <property type="match status" value="1"/>
</dbReference>
<dbReference type="InterPro" id="IPR017896">
    <property type="entry name" value="4Fe4S_Fe-S-bd"/>
</dbReference>
<dbReference type="PROSITE" id="PS51379">
    <property type="entry name" value="4FE4S_FER_2"/>
    <property type="match status" value="2"/>
</dbReference>
<proteinExistence type="predicted"/>
<dbReference type="PANTHER" id="PTHR40447:SF1">
    <property type="entry name" value="ANAEROBIC SULFITE REDUCTASE SUBUNIT A"/>
    <property type="match status" value="1"/>
</dbReference>
<keyword evidence="1" id="KW-0479">Metal-binding</keyword>
<dbReference type="Pfam" id="PF17179">
    <property type="entry name" value="Fer4_22"/>
    <property type="match status" value="1"/>
</dbReference>
<keyword evidence="2" id="KW-0408">Iron</keyword>
<evidence type="ECO:0000256" key="1">
    <source>
        <dbReference type="ARBA" id="ARBA00022723"/>
    </source>
</evidence>
<name>A0A2S7K232_9PROT</name>
<dbReference type="OrthoDB" id="9765258at2"/>
<dbReference type="GO" id="GO:0046872">
    <property type="term" value="F:metal ion binding"/>
    <property type="evidence" value="ECO:0007669"/>
    <property type="project" value="UniProtKB-KW"/>
</dbReference>
<dbReference type="AlphaFoldDB" id="A0A2S7K232"/>
<dbReference type="InterPro" id="IPR009051">
    <property type="entry name" value="Helical_ferredxn"/>
</dbReference>
<evidence type="ECO:0000313" key="6">
    <source>
        <dbReference type="Proteomes" id="UP000239504"/>
    </source>
</evidence>
<dbReference type="InterPro" id="IPR017900">
    <property type="entry name" value="4Fe4S_Fe_S_CS"/>
</dbReference>
<evidence type="ECO:0000256" key="3">
    <source>
        <dbReference type="ARBA" id="ARBA00023014"/>
    </source>
</evidence>
<reference evidence="5 6" key="1">
    <citation type="submission" date="2017-12" db="EMBL/GenBank/DDBJ databases">
        <authorList>
            <person name="Hurst M.R.H."/>
        </authorList>
    </citation>
    <scope>NUCLEOTIDE SEQUENCE [LARGE SCALE GENOMIC DNA]</scope>
    <source>
        <strain evidence="5 6">SY-3-19</strain>
    </source>
</reference>
<keyword evidence="3" id="KW-0411">Iron-sulfur</keyword>
<gene>
    <name evidence="5" type="ORF">CW354_16410</name>
</gene>
<feature type="domain" description="4Fe-4S ferredoxin-type" evidence="4">
    <location>
        <begin position="260"/>
        <end position="291"/>
    </location>
</feature>
<feature type="domain" description="4Fe-4S ferredoxin-type" evidence="4">
    <location>
        <begin position="338"/>
        <end position="369"/>
    </location>
</feature>
<dbReference type="EMBL" id="PJCH01000015">
    <property type="protein sequence ID" value="PQA86570.1"/>
    <property type="molecule type" value="Genomic_DNA"/>
</dbReference>
<dbReference type="PROSITE" id="PS00198">
    <property type="entry name" value="4FE4S_FER_1"/>
    <property type="match status" value="2"/>
</dbReference>
<dbReference type="PANTHER" id="PTHR40447">
    <property type="entry name" value="ANAEROBIC SULFITE REDUCTASE SUBUNIT A"/>
    <property type="match status" value="1"/>
</dbReference>
<evidence type="ECO:0000313" key="5">
    <source>
        <dbReference type="EMBL" id="PQA86570.1"/>
    </source>
</evidence>
<evidence type="ECO:0000256" key="2">
    <source>
        <dbReference type="ARBA" id="ARBA00023004"/>
    </source>
</evidence>
<comment type="caution">
    <text evidence="5">The sequence shown here is derived from an EMBL/GenBank/DDBJ whole genome shotgun (WGS) entry which is preliminary data.</text>
</comment>
<keyword evidence="6" id="KW-1185">Reference proteome</keyword>
<dbReference type="Gene3D" id="1.10.1060.10">
    <property type="entry name" value="Alpha-helical ferredoxin"/>
    <property type="match status" value="1"/>
</dbReference>
<dbReference type="GO" id="GO:0051536">
    <property type="term" value="F:iron-sulfur cluster binding"/>
    <property type="evidence" value="ECO:0007669"/>
    <property type="project" value="UniProtKB-KW"/>
</dbReference>
<sequence length="385" mass="41966">MLSADQVKPGAQAVLSRADFDHLITVLQAEGYDVIGPTVDNGAVVYQEIDNAGALPEGVASRQAAGRYRLEKRADNALFGYIAGAQSWRPYLFQPSRTVWRAEKSGDELSFTEPEEPAPKMAFLGMRACELAAIELQDRVFMNGDAPDPDYAARRSGALFIAVNCGEAGETCFCVSMDTGPKVTRGHDLVLTELIAPDAHDFLVEIETEAGAEIARKLPLRAAEPQEVGRADAILAETAQSMGRALDTNGLKEILQDNQDAPQWGDVAERCLSCANCTLVCPTCFCNTTEDVTALDGESAERRQRWASCFNLDFSYLHGGPVRPSVEARYRQWMTHKLAHWIDQFGDSGCVGCGRCISWCPASIDITEEAAALRRHAEEADNGEN</sequence>